<evidence type="ECO:0000313" key="3">
    <source>
        <dbReference type="Proteomes" id="UP000215305"/>
    </source>
</evidence>
<keyword evidence="3" id="KW-1185">Reference proteome</keyword>
<sequence>MQCDDPNCACQPKPKKPPEKPPSIKIFLRGSGPEQTRELHQPDSELDVFFDLILHTMIIREITKDPKTRKTFRVTYLKIDAQSVHFVNMHGLADESLLLSLQVRESLCDVKGHKMRMRVKHFGFMPMEDSKLYTDVYCCDWSEQKIEILLPGKRIHEWKTVALILSTFHRISKEQWCLLVNMAGAPGIAGLNWKVIESELWPEKTDFNELEVAEAKPVDMVVS</sequence>
<comment type="caution">
    <text evidence="2">The sequence shown here is derived from an EMBL/GenBank/DDBJ whole genome shotgun (WGS) entry which is preliminary data.</text>
</comment>
<feature type="region of interest" description="Disordered" evidence="1">
    <location>
        <begin position="1"/>
        <end position="23"/>
    </location>
</feature>
<name>A0A397H1I1_ASPTH</name>
<dbReference type="RefSeq" id="XP_026614352.1">
    <property type="nucleotide sequence ID" value="XM_026760858.1"/>
</dbReference>
<reference evidence="2" key="1">
    <citation type="submission" date="2018-08" db="EMBL/GenBank/DDBJ databases">
        <title>Draft genome sequence of azole-resistant Aspergillus thermomutatus (Neosartorya pseudofischeri) strain HMR AF 39, isolated from a human nasal aspirate.</title>
        <authorList>
            <person name="Parent-Michaud M."/>
            <person name="Dufresne P.J."/>
            <person name="Fournier E."/>
            <person name="Martineau C."/>
            <person name="Moreira S."/>
            <person name="Perkins V."/>
            <person name="De Repentigny L."/>
            <person name="Dufresne S.F."/>
        </authorList>
    </citation>
    <scope>NUCLEOTIDE SEQUENCE [LARGE SCALE GENOMIC DNA]</scope>
    <source>
        <strain evidence="2">HMR AF 39</strain>
    </source>
</reference>
<dbReference type="STRING" id="41047.A0A397H1I1"/>
<dbReference type="OrthoDB" id="4469984at2759"/>
<dbReference type="GeneID" id="38129213"/>
<dbReference type="Proteomes" id="UP000215305">
    <property type="component" value="Unassembled WGS sequence"/>
</dbReference>
<evidence type="ECO:0000256" key="1">
    <source>
        <dbReference type="SAM" id="MobiDB-lite"/>
    </source>
</evidence>
<dbReference type="EMBL" id="NKHU02000099">
    <property type="protein sequence ID" value="RHZ55516.1"/>
    <property type="molecule type" value="Genomic_DNA"/>
</dbReference>
<protein>
    <submittedName>
        <fullName evidence="2">Uncharacterized protein</fullName>
    </submittedName>
</protein>
<dbReference type="AlphaFoldDB" id="A0A397H1I1"/>
<gene>
    <name evidence="2" type="ORF">CDV56_107239</name>
</gene>
<evidence type="ECO:0000313" key="2">
    <source>
        <dbReference type="EMBL" id="RHZ55516.1"/>
    </source>
</evidence>
<organism evidence="2 3">
    <name type="scientific">Aspergillus thermomutatus</name>
    <name type="common">Neosartorya pseudofischeri</name>
    <dbReference type="NCBI Taxonomy" id="41047"/>
    <lineage>
        <taxon>Eukaryota</taxon>
        <taxon>Fungi</taxon>
        <taxon>Dikarya</taxon>
        <taxon>Ascomycota</taxon>
        <taxon>Pezizomycotina</taxon>
        <taxon>Eurotiomycetes</taxon>
        <taxon>Eurotiomycetidae</taxon>
        <taxon>Eurotiales</taxon>
        <taxon>Aspergillaceae</taxon>
        <taxon>Aspergillus</taxon>
        <taxon>Aspergillus subgen. Fumigati</taxon>
    </lineage>
</organism>
<accession>A0A397H1I1</accession>
<dbReference type="VEuPathDB" id="FungiDB:CDV56_107239"/>
<proteinExistence type="predicted"/>